<reference evidence="3" key="1">
    <citation type="submission" date="2018-01" db="EMBL/GenBank/DDBJ databases">
        <authorList>
            <person name="Alioto T."/>
            <person name="Alioto T."/>
        </authorList>
    </citation>
    <scope>NUCLEOTIDE SEQUENCE [LARGE SCALE GENOMIC DNA]</scope>
</reference>
<keyword evidence="1" id="KW-1133">Transmembrane helix</keyword>
<dbReference type="EMBL" id="OUUW01000008">
    <property type="protein sequence ID" value="SPP84118.1"/>
    <property type="molecule type" value="Genomic_DNA"/>
</dbReference>
<keyword evidence="3" id="KW-1185">Reference proteome</keyword>
<protein>
    <submittedName>
        <fullName evidence="2">Uncharacterized protein</fullName>
    </submittedName>
</protein>
<keyword evidence="1" id="KW-0812">Transmembrane</keyword>
<proteinExistence type="predicted"/>
<accession>A0A3B0KK12</accession>
<sequence length="133" mass="14847">MRAYDNKAESGFGPSRQLPLAIAIAIALVPYSIQLSAAVASPVALRHCRFCRFFWMSVNHLASMTNHDGCSRPGLVLALASHCGWHFDISLGGNEVHGAAQLHLQPPRHLQQHHLSVRQRFEARNKYPIMQLE</sequence>
<organism evidence="2 3">
    <name type="scientific">Drosophila guanche</name>
    <name type="common">Fruit fly</name>
    <dbReference type="NCBI Taxonomy" id="7266"/>
    <lineage>
        <taxon>Eukaryota</taxon>
        <taxon>Metazoa</taxon>
        <taxon>Ecdysozoa</taxon>
        <taxon>Arthropoda</taxon>
        <taxon>Hexapoda</taxon>
        <taxon>Insecta</taxon>
        <taxon>Pterygota</taxon>
        <taxon>Neoptera</taxon>
        <taxon>Endopterygota</taxon>
        <taxon>Diptera</taxon>
        <taxon>Brachycera</taxon>
        <taxon>Muscomorpha</taxon>
        <taxon>Ephydroidea</taxon>
        <taxon>Drosophilidae</taxon>
        <taxon>Drosophila</taxon>
        <taxon>Sophophora</taxon>
    </lineage>
</organism>
<feature type="transmembrane region" description="Helical" evidence="1">
    <location>
        <begin position="20"/>
        <end position="45"/>
    </location>
</feature>
<evidence type="ECO:0000256" key="1">
    <source>
        <dbReference type="SAM" id="Phobius"/>
    </source>
</evidence>
<dbReference type="AlphaFoldDB" id="A0A3B0KK12"/>
<dbReference type="Proteomes" id="UP000268350">
    <property type="component" value="Unassembled WGS sequence"/>
</dbReference>
<gene>
    <name evidence="2" type="ORF">DGUA_6G016633</name>
</gene>
<evidence type="ECO:0000313" key="2">
    <source>
        <dbReference type="EMBL" id="SPP84118.1"/>
    </source>
</evidence>
<name>A0A3B0KK12_DROGU</name>
<evidence type="ECO:0000313" key="3">
    <source>
        <dbReference type="Proteomes" id="UP000268350"/>
    </source>
</evidence>
<keyword evidence="1" id="KW-0472">Membrane</keyword>